<organism evidence="8 9">
    <name type="scientific">Paenibacillus radicis</name>
    <name type="common">ex Xue et al. 2023</name>
    <dbReference type="NCBI Taxonomy" id="2972489"/>
    <lineage>
        <taxon>Bacteria</taxon>
        <taxon>Bacillati</taxon>
        <taxon>Bacillota</taxon>
        <taxon>Bacilli</taxon>
        <taxon>Bacillales</taxon>
        <taxon>Paenibacillaceae</taxon>
        <taxon>Paenibacillus</taxon>
    </lineage>
</organism>
<dbReference type="InterPro" id="IPR001867">
    <property type="entry name" value="OmpR/PhoB-type_DNA-bd"/>
</dbReference>
<evidence type="ECO:0000313" key="8">
    <source>
        <dbReference type="EMBL" id="MCR8635056.1"/>
    </source>
</evidence>
<dbReference type="PANTHER" id="PTHR48111:SF40">
    <property type="entry name" value="PHOSPHATE REGULON TRANSCRIPTIONAL REGULATORY PROTEIN PHOB"/>
    <property type="match status" value="1"/>
</dbReference>
<gene>
    <name evidence="8" type="ORF">NV381_28035</name>
</gene>
<dbReference type="SUPFAM" id="SSF46894">
    <property type="entry name" value="C-terminal effector domain of the bipartite response regulators"/>
    <property type="match status" value="1"/>
</dbReference>
<keyword evidence="5" id="KW-0804">Transcription</keyword>
<dbReference type="Pfam" id="PF00486">
    <property type="entry name" value="Trans_reg_C"/>
    <property type="match status" value="1"/>
</dbReference>
<evidence type="ECO:0000313" key="9">
    <source>
        <dbReference type="Proteomes" id="UP001300012"/>
    </source>
</evidence>
<feature type="DNA-binding region" description="OmpR/PhoB-type" evidence="6">
    <location>
        <begin position="160"/>
        <end position="259"/>
    </location>
</feature>
<dbReference type="InterPro" id="IPR016032">
    <property type="entry name" value="Sig_transdc_resp-reg_C-effctor"/>
</dbReference>
<proteinExistence type="predicted"/>
<keyword evidence="1" id="KW-0597">Phosphoprotein</keyword>
<accession>A0ABT1YPF4</accession>
<evidence type="ECO:0000256" key="6">
    <source>
        <dbReference type="PROSITE-ProRule" id="PRU01091"/>
    </source>
</evidence>
<comment type="caution">
    <text evidence="8">The sequence shown here is derived from an EMBL/GenBank/DDBJ whole genome shotgun (WGS) entry which is preliminary data.</text>
</comment>
<dbReference type="PROSITE" id="PS51755">
    <property type="entry name" value="OMPR_PHOB"/>
    <property type="match status" value="1"/>
</dbReference>
<reference evidence="8 9" key="1">
    <citation type="submission" date="2022-08" db="EMBL/GenBank/DDBJ databases">
        <title>Paenibacillus endoradicis sp. nov., Paenibacillus radicibacter sp. nov and Paenibacillus pararadicis sp. nov., three cold-adapted plant growth-promoting bacteria isolated from root of Larix gmelinii in Great Khingan.</title>
        <authorList>
            <person name="Xue H."/>
        </authorList>
    </citation>
    <scope>NUCLEOTIDE SEQUENCE [LARGE SCALE GENOMIC DNA]</scope>
    <source>
        <strain evidence="8 9">N5-1-1-5</strain>
    </source>
</reference>
<dbReference type="PANTHER" id="PTHR48111">
    <property type="entry name" value="REGULATOR OF RPOS"/>
    <property type="match status" value="1"/>
</dbReference>
<evidence type="ECO:0000256" key="3">
    <source>
        <dbReference type="ARBA" id="ARBA00023015"/>
    </source>
</evidence>
<sequence length="259" mass="29370">MQKERERELSSPLNDSILFRPTLPEPAIGDYCETTHRIVIISPFPYSLHELVRELTIKCYDVLVFRYWDEEALAVLPIDLMIVDLSKETKHGASAAPQLMRSHGVPTLRLVNKENLSSDEADKSSYSEAVMSWESSTIEQVLERVHSMLAQGNRQPGQRSDQAQVKDLTVDYKRVAVYVGSERIDVTKTEFDLLKALLEAGGSVLSRQELMDRVWGEQYFGGSNTVDVHVKSLRQKLKDDPKTPKYIATIRGVGYRISD</sequence>
<feature type="domain" description="OmpR/PhoB-type" evidence="7">
    <location>
        <begin position="160"/>
        <end position="259"/>
    </location>
</feature>
<evidence type="ECO:0000256" key="2">
    <source>
        <dbReference type="ARBA" id="ARBA00023012"/>
    </source>
</evidence>
<dbReference type="EMBL" id="JANQBD010000024">
    <property type="protein sequence ID" value="MCR8635056.1"/>
    <property type="molecule type" value="Genomic_DNA"/>
</dbReference>
<evidence type="ECO:0000256" key="5">
    <source>
        <dbReference type="ARBA" id="ARBA00023163"/>
    </source>
</evidence>
<dbReference type="InterPro" id="IPR036388">
    <property type="entry name" value="WH-like_DNA-bd_sf"/>
</dbReference>
<keyword evidence="2" id="KW-0902">Two-component regulatory system</keyword>
<keyword evidence="4 6" id="KW-0238">DNA-binding</keyword>
<dbReference type="SMART" id="SM00862">
    <property type="entry name" value="Trans_reg_C"/>
    <property type="match status" value="1"/>
</dbReference>
<dbReference type="Proteomes" id="UP001300012">
    <property type="component" value="Unassembled WGS sequence"/>
</dbReference>
<dbReference type="Gene3D" id="1.10.10.10">
    <property type="entry name" value="Winged helix-like DNA-binding domain superfamily/Winged helix DNA-binding domain"/>
    <property type="match status" value="1"/>
</dbReference>
<keyword evidence="9" id="KW-1185">Reference proteome</keyword>
<protein>
    <submittedName>
        <fullName evidence="8">Winged-helix domain-containing protein</fullName>
    </submittedName>
</protein>
<evidence type="ECO:0000259" key="7">
    <source>
        <dbReference type="PROSITE" id="PS51755"/>
    </source>
</evidence>
<dbReference type="RefSeq" id="WP_258216604.1">
    <property type="nucleotide sequence ID" value="NZ_JANQBD010000024.1"/>
</dbReference>
<dbReference type="CDD" id="cd00383">
    <property type="entry name" value="trans_reg_C"/>
    <property type="match status" value="1"/>
</dbReference>
<evidence type="ECO:0000256" key="4">
    <source>
        <dbReference type="ARBA" id="ARBA00023125"/>
    </source>
</evidence>
<dbReference type="InterPro" id="IPR039420">
    <property type="entry name" value="WalR-like"/>
</dbReference>
<name>A0ABT1YPF4_9BACL</name>
<keyword evidence="3" id="KW-0805">Transcription regulation</keyword>
<evidence type="ECO:0000256" key="1">
    <source>
        <dbReference type="ARBA" id="ARBA00022553"/>
    </source>
</evidence>